<protein>
    <submittedName>
        <fullName evidence="1">Uncharacterized protein</fullName>
    </submittedName>
</protein>
<name>A0A9D4N4M9_DREPO</name>
<sequence>MQNSGAYSVDAFHKRLTRWVQLRISTVPTLVFLEPISECFLQGRYWDDRL</sequence>
<dbReference type="EMBL" id="JAIWYP010000001">
    <property type="protein sequence ID" value="KAH3887738.1"/>
    <property type="molecule type" value="Genomic_DNA"/>
</dbReference>
<organism evidence="1 2">
    <name type="scientific">Dreissena polymorpha</name>
    <name type="common">Zebra mussel</name>
    <name type="synonym">Mytilus polymorpha</name>
    <dbReference type="NCBI Taxonomy" id="45954"/>
    <lineage>
        <taxon>Eukaryota</taxon>
        <taxon>Metazoa</taxon>
        <taxon>Spiralia</taxon>
        <taxon>Lophotrochozoa</taxon>
        <taxon>Mollusca</taxon>
        <taxon>Bivalvia</taxon>
        <taxon>Autobranchia</taxon>
        <taxon>Heteroconchia</taxon>
        <taxon>Euheterodonta</taxon>
        <taxon>Imparidentia</taxon>
        <taxon>Neoheterodontei</taxon>
        <taxon>Myida</taxon>
        <taxon>Dreissenoidea</taxon>
        <taxon>Dreissenidae</taxon>
        <taxon>Dreissena</taxon>
    </lineage>
</organism>
<keyword evidence="2" id="KW-1185">Reference proteome</keyword>
<evidence type="ECO:0000313" key="1">
    <source>
        <dbReference type="EMBL" id="KAH3887738.1"/>
    </source>
</evidence>
<comment type="caution">
    <text evidence="1">The sequence shown here is derived from an EMBL/GenBank/DDBJ whole genome shotgun (WGS) entry which is preliminary data.</text>
</comment>
<reference evidence="1" key="2">
    <citation type="submission" date="2020-11" db="EMBL/GenBank/DDBJ databases">
        <authorList>
            <person name="McCartney M.A."/>
            <person name="Auch B."/>
            <person name="Kono T."/>
            <person name="Mallez S."/>
            <person name="Becker A."/>
            <person name="Gohl D.M."/>
            <person name="Silverstein K.A.T."/>
            <person name="Koren S."/>
            <person name="Bechman K.B."/>
            <person name="Herman A."/>
            <person name="Abrahante J.E."/>
            <person name="Garbe J."/>
        </authorList>
    </citation>
    <scope>NUCLEOTIDE SEQUENCE</scope>
    <source>
        <strain evidence="1">Duluth1</strain>
        <tissue evidence="1">Whole animal</tissue>
    </source>
</reference>
<accession>A0A9D4N4M9</accession>
<dbReference type="Proteomes" id="UP000828390">
    <property type="component" value="Unassembled WGS sequence"/>
</dbReference>
<evidence type="ECO:0000313" key="2">
    <source>
        <dbReference type="Proteomes" id="UP000828390"/>
    </source>
</evidence>
<gene>
    <name evidence="1" type="ORF">DPMN_011757</name>
</gene>
<reference evidence="1" key="1">
    <citation type="journal article" date="2019" name="bioRxiv">
        <title>The Genome of the Zebra Mussel, Dreissena polymorpha: A Resource for Invasive Species Research.</title>
        <authorList>
            <person name="McCartney M.A."/>
            <person name="Auch B."/>
            <person name="Kono T."/>
            <person name="Mallez S."/>
            <person name="Zhang Y."/>
            <person name="Obille A."/>
            <person name="Becker A."/>
            <person name="Abrahante J.E."/>
            <person name="Garbe J."/>
            <person name="Badalamenti J.P."/>
            <person name="Herman A."/>
            <person name="Mangelson H."/>
            <person name="Liachko I."/>
            <person name="Sullivan S."/>
            <person name="Sone E.D."/>
            <person name="Koren S."/>
            <person name="Silverstein K.A.T."/>
            <person name="Beckman K.B."/>
            <person name="Gohl D.M."/>
        </authorList>
    </citation>
    <scope>NUCLEOTIDE SEQUENCE</scope>
    <source>
        <strain evidence="1">Duluth1</strain>
        <tissue evidence="1">Whole animal</tissue>
    </source>
</reference>
<dbReference type="AlphaFoldDB" id="A0A9D4N4M9"/>
<proteinExistence type="predicted"/>